<dbReference type="AlphaFoldDB" id="A0A2T9ZED0"/>
<evidence type="ECO:0000313" key="3">
    <source>
        <dbReference type="Proteomes" id="UP000245609"/>
    </source>
</evidence>
<dbReference type="Gene3D" id="1.20.140.30">
    <property type="entry name" value="MOB kinase activator"/>
    <property type="match status" value="1"/>
</dbReference>
<feature type="binding site" evidence="1">
    <location>
        <position position="54"/>
    </location>
    <ligand>
        <name>Zn(2+)</name>
        <dbReference type="ChEBI" id="CHEBI:29105"/>
    </ligand>
</feature>
<dbReference type="SMART" id="SM01388">
    <property type="entry name" value="Mob1_phocein"/>
    <property type="match status" value="1"/>
</dbReference>
<protein>
    <recommendedName>
        <fullName evidence="4">Mob1/phocein</fullName>
    </recommendedName>
</protein>
<dbReference type="PANTHER" id="PTHR22599">
    <property type="entry name" value="MPS ONE BINDER KINASE ACTIVATOR-LIKE MOB"/>
    <property type="match status" value="1"/>
</dbReference>
<reference evidence="2 3" key="1">
    <citation type="journal article" date="2018" name="MBio">
        <title>Comparative Genomics Reveals the Core Gene Toolbox for the Fungus-Insect Symbiosis.</title>
        <authorList>
            <person name="Wang Y."/>
            <person name="Stata M."/>
            <person name="Wang W."/>
            <person name="Stajich J.E."/>
            <person name="White M.M."/>
            <person name="Moncalvo J.M."/>
        </authorList>
    </citation>
    <scope>NUCLEOTIDE SEQUENCE [LARGE SCALE GENOMIC DNA]</scope>
    <source>
        <strain evidence="2 3">SC-DP-2</strain>
    </source>
</reference>
<keyword evidence="1" id="KW-0479">Metal-binding</keyword>
<dbReference type="EMBL" id="MBFS01000297">
    <property type="protein sequence ID" value="PVV02941.1"/>
    <property type="molecule type" value="Genomic_DNA"/>
</dbReference>
<evidence type="ECO:0000313" key="2">
    <source>
        <dbReference type="EMBL" id="PVV02941.1"/>
    </source>
</evidence>
<dbReference type="Pfam" id="PF03637">
    <property type="entry name" value="Mob1_phocein"/>
    <property type="match status" value="1"/>
</dbReference>
<keyword evidence="3" id="KW-1185">Reference proteome</keyword>
<sequence>MSASEYITQLMYWVNQQLDDEEFFPSSQESLFRQDFSTVIAPTIFRRLLRVYSHIYHHHVQNLIDYGLISMLNSSFHHFVLFATRYGLIDSKEFAPVRDVIRNLS</sequence>
<dbReference type="InterPro" id="IPR005301">
    <property type="entry name" value="MOB_kinase_act_fam"/>
</dbReference>
<dbReference type="STRING" id="133381.A0A2T9ZED0"/>
<organism evidence="2 3">
    <name type="scientific">Smittium megazygosporum</name>
    <dbReference type="NCBI Taxonomy" id="133381"/>
    <lineage>
        <taxon>Eukaryota</taxon>
        <taxon>Fungi</taxon>
        <taxon>Fungi incertae sedis</taxon>
        <taxon>Zoopagomycota</taxon>
        <taxon>Kickxellomycotina</taxon>
        <taxon>Harpellomycetes</taxon>
        <taxon>Harpellales</taxon>
        <taxon>Legeriomycetaceae</taxon>
        <taxon>Smittium</taxon>
    </lineage>
</organism>
<evidence type="ECO:0000256" key="1">
    <source>
        <dbReference type="PIRSR" id="PIRSR605301-1"/>
    </source>
</evidence>
<name>A0A2T9ZED0_9FUNG</name>
<evidence type="ECO:0008006" key="4">
    <source>
        <dbReference type="Google" id="ProtNLM"/>
    </source>
</evidence>
<dbReference type="OrthoDB" id="8170117at2759"/>
<proteinExistence type="predicted"/>
<gene>
    <name evidence="2" type="ORF">BB560_002598</name>
</gene>
<dbReference type="Proteomes" id="UP000245609">
    <property type="component" value="Unassembled WGS sequence"/>
</dbReference>
<dbReference type="SUPFAM" id="SSF101152">
    <property type="entry name" value="Mob1/phocein"/>
    <property type="match status" value="1"/>
</dbReference>
<comment type="caution">
    <text evidence="2">The sequence shown here is derived from an EMBL/GenBank/DDBJ whole genome shotgun (WGS) entry which is preliminary data.</text>
</comment>
<feature type="binding site" evidence="1">
    <location>
        <position position="59"/>
    </location>
    <ligand>
        <name>Zn(2+)</name>
        <dbReference type="ChEBI" id="CHEBI:29105"/>
    </ligand>
</feature>
<accession>A0A2T9ZED0</accession>
<dbReference type="InterPro" id="IPR036703">
    <property type="entry name" value="MOB_kinase_act_sf"/>
</dbReference>
<keyword evidence="1" id="KW-0862">Zinc</keyword>